<sequence length="270" mass="29529">MQPLPIEIFTSLLSSLVSERLSASHDRTVSSTKDTDSGFSQAHHTHELGSISQVTQTNYTNDLYFSSIANESTSWGATRTSIFTLSPSHSTHGTYSQHQNSRGTSTSSCDSTREAPCTCVCHSSRYESSRMGLSYSQEVPRTSHHRSQETHHTGLDHSQRTSSTTSPSNTQSTSGSSSWGTKTWANSQSPLTVDGSFSLSGVIAQETGLSLTLEMALSFKGIIVVNDVSVDESYWDRTVYGTGLTEPVSHFIIHTKRMTVAKRQLTHQLL</sequence>
<feature type="region of interest" description="Disordered" evidence="1">
    <location>
        <begin position="24"/>
        <end position="44"/>
    </location>
</feature>
<feature type="compositionally biased region" description="Basic and acidic residues" evidence="1">
    <location>
        <begin position="24"/>
        <end position="36"/>
    </location>
</feature>
<gene>
    <name evidence="2" type="ORF">PNOK_0768700</name>
</gene>
<dbReference type="AlphaFoldDB" id="A0A286U913"/>
<reference evidence="2 3" key="1">
    <citation type="journal article" date="2017" name="Mol. Ecol.">
        <title>Comparative and population genomic landscape of Phellinus noxius: A hypervariable fungus causing root rot in trees.</title>
        <authorList>
            <person name="Chung C.L."/>
            <person name="Lee T.J."/>
            <person name="Akiba M."/>
            <person name="Lee H.H."/>
            <person name="Kuo T.H."/>
            <person name="Liu D."/>
            <person name="Ke H.M."/>
            <person name="Yokoi T."/>
            <person name="Roa M.B."/>
            <person name="Lu M.J."/>
            <person name="Chang Y.Y."/>
            <person name="Ann P.J."/>
            <person name="Tsai J.N."/>
            <person name="Chen C.Y."/>
            <person name="Tzean S.S."/>
            <person name="Ota Y."/>
            <person name="Hattori T."/>
            <person name="Sahashi N."/>
            <person name="Liou R.F."/>
            <person name="Kikuchi T."/>
            <person name="Tsai I.J."/>
        </authorList>
    </citation>
    <scope>NUCLEOTIDE SEQUENCE [LARGE SCALE GENOMIC DNA]</scope>
    <source>
        <strain evidence="2 3">FFPRI411160</strain>
    </source>
</reference>
<comment type="caution">
    <text evidence="2">The sequence shown here is derived from an EMBL/GenBank/DDBJ whole genome shotgun (WGS) entry which is preliminary data.</text>
</comment>
<evidence type="ECO:0000313" key="3">
    <source>
        <dbReference type="Proteomes" id="UP000217199"/>
    </source>
</evidence>
<dbReference type="EMBL" id="NBII01000008">
    <property type="protein sequence ID" value="PAV16067.1"/>
    <property type="molecule type" value="Genomic_DNA"/>
</dbReference>
<feature type="region of interest" description="Disordered" evidence="1">
    <location>
        <begin position="88"/>
        <end position="114"/>
    </location>
</feature>
<evidence type="ECO:0000256" key="1">
    <source>
        <dbReference type="SAM" id="MobiDB-lite"/>
    </source>
</evidence>
<organism evidence="2 3">
    <name type="scientific">Pyrrhoderma noxium</name>
    <dbReference type="NCBI Taxonomy" id="2282107"/>
    <lineage>
        <taxon>Eukaryota</taxon>
        <taxon>Fungi</taxon>
        <taxon>Dikarya</taxon>
        <taxon>Basidiomycota</taxon>
        <taxon>Agaricomycotina</taxon>
        <taxon>Agaricomycetes</taxon>
        <taxon>Hymenochaetales</taxon>
        <taxon>Hymenochaetaceae</taxon>
        <taxon>Pyrrhoderma</taxon>
    </lineage>
</organism>
<protein>
    <submittedName>
        <fullName evidence="2">Uncharacterized protein</fullName>
    </submittedName>
</protein>
<keyword evidence="3" id="KW-1185">Reference proteome</keyword>
<evidence type="ECO:0000313" key="2">
    <source>
        <dbReference type="EMBL" id="PAV16067.1"/>
    </source>
</evidence>
<feature type="compositionally biased region" description="Basic and acidic residues" evidence="1">
    <location>
        <begin position="146"/>
        <end position="159"/>
    </location>
</feature>
<accession>A0A286U913</accession>
<feature type="region of interest" description="Disordered" evidence="1">
    <location>
        <begin position="131"/>
        <end position="181"/>
    </location>
</feature>
<name>A0A286U913_9AGAM</name>
<dbReference type="InParanoid" id="A0A286U913"/>
<feature type="compositionally biased region" description="Low complexity" evidence="1">
    <location>
        <begin position="160"/>
        <end position="181"/>
    </location>
</feature>
<proteinExistence type="predicted"/>
<feature type="compositionally biased region" description="Polar residues" evidence="1">
    <location>
        <begin position="88"/>
        <end position="110"/>
    </location>
</feature>
<dbReference type="Proteomes" id="UP000217199">
    <property type="component" value="Unassembled WGS sequence"/>
</dbReference>